<dbReference type="Proteomes" id="UP000013523">
    <property type="component" value="Chromosome"/>
</dbReference>
<dbReference type="eggNOG" id="COG2169">
    <property type="taxonomic scope" value="Bacteria"/>
</dbReference>
<dbReference type="InterPro" id="IPR003313">
    <property type="entry name" value="AraC-bd"/>
</dbReference>
<dbReference type="STRING" id="86416.Clopa_4715"/>
<dbReference type="InterPro" id="IPR014710">
    <property type="entry name" value="RmlC-like_jellyroll"/>
</dbReference>
<reference evidence="5 6" key="1">
    <citation type="submission" date="2012-01" db="EMBL/GenBank/DDBJ databases">
        <title>Complete sequence of chromosome of Clostridium pasteurianum BC1.</title>
        <authorList>
            <consortium name="US DOE Joint Genome Institute"/>
            <person name="Lucas S."/>
            <person name="Han J."/>
            <person name="Lapidus A."/>
            <person name="Cheng J.-F."/>
            <person name="Goodwin L."/>
            <person name="Pitluck S."/>
            <person name="Peters L."/>
            <person name="Mikhailova N."/>
            <person name="Teshima H."/>
            <person name="Detter J.C."/>
            <person name="Han C."/>
            <person name="Tapia R."/>
            <person name="Land M."/>
            <person name="Hauser L."/>
            <person name="Kyrpides N."/>
            <person name="Ivanova N."/>
            <person name="Pagani I."/>
            <person name="Dunn J."/>
            <person name="Taghavi S."/>
            <person name="Francis A."/>
            <person name="van der Lelie D."/>
            <person name="Woyke T."/>
        </authorList>
    </citation>
    <scope>NUCLEOTIDE SEQUENCE [LARGE SCALE GENOMIC DNA]</scope>
    <source>
        <strain evidence="5 6">BC1</strain>
    </source>
</reference>
<dbReference type="HOGENOM" id="CLU_000445_88_3_9"/>
<name>R4K9Z9_CLOPA</name>
<dbReference type="EMBL" id="CP003261">
    <property type="protein sequence ID" value="AGK99403.1"/>
    <property type="molecule type" value="Genomic_DNA"/>
</dbReference>
<dbReference type="KEGG" id="cpas:Clopa_4715"/>
<dbReference type="InterPro" id="IPR009057">
    <property type="entry name" value="Homeodomain-like_sf"/>
</dbReference>
<feature type="domain" description="HTH araC/xylS-type" evidence="4">
    <location>
        <begin position="172"/>
        <end position="270"/>
    </location>
</feature>
<dbReference type="InterPro" id="IPR018060">
    <property type="entry name" value="HTH_AraC"/>
</dbReference>
<protein>
    <submittedName>
        <fullName evidence="5">Response regulator containing CheY-like receiver domain and AraC-type DNA-binding domain</fullName>
    </submittedName>
</protein>
<evidence type="ECO:0000256" key="1">
    <source>
        <dbReference type="ARBA" id="ARBA00023015"/>
    </source>
</evidence>
<evidence type="ECO:0000256" key="2">
    <source>
        <dbReference type="ARBA" id="ARBA00023125"/>
    </source>
</evidence>
<dbReference type="Pfam" id="PF12833">
    <property type="entry name" value="HTH_18"/>
    <property type="match status" value="1"/>
</dbReference>
<sequence>MNSEFLEINENVYISRSKDQSPFTMHHVHYHDCYEIIFFLSGNVSYFIKDKIYPIQKYDLIFISPFDLHRVTNTGGKYYERIVINFKEKFFNKAYIKNSILKFFNSNINKIPITNNDVRNIFNSLCYEKKINDVFSDIRINLLVEELLIILNREVRHNTFRQDNNIKDEKVLSIISYINDNYMNDITLSLLSDKFYISQSHLVHLFKNIAGFTIMDYLNKKRISAAQQMLSNNNYNIRSVGELVGYNNLTSFSRTFKAISGVSPMQYKKQHKIE</sequence>
<organism evidence="5 6">
    <name type="scientific">Clostridium pasteurianum BC1</name>
    <dbReference type="NCBI Taxonomy" id="86416"/>
    <lineage>
        <taxon>Bacteria</taxon>
        <taxon>Bacillati</taxon>
        <taxon>Bacillota</taxon>
        <taxon>Clostridia</taxon>
        <taxon>Eubacteriales</taxon>
        <taxon>Clostridiaceae</taxon>
        <taxon>Clostridium</taxon>
    </lineage>
</organism>
<proteinExistence type="predicted"/>
<keyword evidence="6" id="KW-1185">Reference proteome</keyword>
<dbReference type="AlphaFoldDB" id="R4K9Z9"/>
<evidence type="ECO:0000256" key="3">
    <source>
        <dbReference type="ARBA" id="ARBA00023163"/>
    </source>
</evidence>
<keyword evidence="2 5" id="KW-0238">DNA-binding</keyword>
<dbReference type="SUPFAM" id="SSF46689">
    <property type="entry name" value="Homeodomain-like"/>
    <property type="match status" value="2"/>
</dbReference>
<evidence type="ECO:0000259" key="4">
    <source>
        <dbReference type="PROSITE" id="PS01124"/>
    </source>
</evidence>
<gene>
    <name evidence="5" type="ORF">Clopa_4715</name>
</gene>
<dbReference type="PROSITE" id="PS00041">
    <property type="entry name" value="HTH_ARAC_FAMILY_1"/>
    <property type="match status" value="1"/>
</dbReference>
<dbReference type="Gene3D" id="2.60.120.10">
    <property type="entry name" value="Jelly Rolls"/>
    <property type="match status" value="1"/>
</dbReference>
<evidence type="ECO:0000313" key="6">
    <source>
        <dbReference type="Proteomes" id="UP000013523"/>
    </source>
</evidence>
<accession>R4K9Z9</accession>
<dbReference type="SUPFAM" id="SSF51215">
    <property type="entry name" value="Regulatory protein AraC"/>
    <property type="match status" value="1"/>
</dbReference>
<dbReference type="SMART" id="SM00342">
    <property type="entry name" value="HTH_ARAC"/>
    <property type="match status" value="1"/>
</dbReference>
<dbReference type="PATRIC" id="fig|86416.3.peg.4707"/>
<dbReference type="PROSITE" id="PS01124">
    <property type="entry name" value="HTH_ARAC_FAMILY_2"/>
    <property type="match status" value="1"/>
</dbReference>
<dbReference type="PANTHER" id="PTHR43280">
    <property type="entry name" value="ARAC-FAMILY TRANSCRIPTIONAL REGULATOR"/>
    <property type="match status" value="1"/>
</dbReference>
<keyword evidence="3" id="KW-0804">Transcription</keyword>
<dbReference type="InterPro" id="IPR018062">
    <property type="entry name" value="HTH_AraC-typ_CS"/>
</dbReference>
<dbReference type="GO" id="GO:0003700">
    <property type="term" value="F:DNA-binding transcription factor activity"/>
    <property type="evidence" value="ECO:0007669"/>
    <property type="project" value="InterPro"/>
</dbReference>
<dbReference type="Gene3D" id="1.10.10.60">
    <property type="entry name" value="Homeodomain-like"/>
    <property type="match status" value="2"/>
</dbReference>
<dbReference type="Pfam" id="PF02311">
    <property type="entry name" value="AraC_binding"/>
    <property type="match status" value="1"/>
</dbReference>
<dbReference type="GO" id="GO:0043565">
    <property type="term" value="F:sequence-specific DNA binding"/>
    <property type="evidence" value="ECO:0007669"/>
    <property type="project" value="InterPro"/>
</dbReference>
<dbReference type="OrthoDB" id="9799319at2"/>
<dbReference type="PANTHER" id="PTHR43280:SF28">
    <property type="entry name" value="HTH-TYPE TRANSCRIPTIONAL ACTIVATOR RHAS"/>
    <property type="match status" value="1"/>
</dbReference>
<evidence type="ECO:0000313" key="5">
    <source>
        <dbReference type="EMBL" id="AGK99403.1"/>
    </source>
</evidence>
<keyword evidence="1" id="KW-0805">Transcription regulation</keyword>
<dbReference type="RefSeq" id="WP_015617672.1">
    <property type="nucleotide sequence ID" value="NC_021182.1"/>
</dbReference>
<dbReference type="InterPro" id="IPR037923">
    <property type="entry name" value="HTH-like"/>
</dbReference>